<protein>
    <recommendedName>
        <fullName evidence="2">PAS fold-3 domain-containing protein</fullName>
    </recommendedName>
</protein>
<dbReference type="SUPFAM" id="SSF55785">
    <property type="entry name" value="PYP-like sensor domain (PAS domain)"/>
    <property type="match status" value="1"/>
</dbReference>
<organism evidence="3 4">
    <name type="scientific">Mucilaginibacter celer</name>
    <dbReference type="NCBI Taxonomy" id="2305508"/>
    <lineage>
        <taxon>Bacteria</taxon>
        <taxon>Pseudomonadati</taxon>
        <taxon>Bacteroidota</taxon>
        <taxon>Sphingobacteriia</taxon>
        <taxon>Sphingobacteriales</taxon>
        <taxon>Sphingobacteriaceae</taxon>
        <taxon>Mucilaginibacter</taxon>
    </lineage>
</organism>
<sequence length="263" mass="30075">MLKQIVITNRNNYLAFLFADPIMNNNTSLSFVLLIKSLSVGSLLQNILFYTFILLLLSINIFLIRRKRSVSTNKLSDTDHIKTDQNTAEKEHPSYEDIYERSKDLEVENAFLKAEVLALGEELELSYHKSDKLNEQLADILGCLDLTLSYDEQLWDWSIDLSTNELCLSEYGLRIRGYKPGTKLTWIEGLNIVSDEHRKQVETALTISLNTGADFSMVYKINPIDGGYERWVRSFGKIIFGTDGAPLRLQGKFTFTSNNQIKT</sequence>
<dbReference type="InterPro" id="IPR013655">
    <property type="entry name" value="PAS_fold_3"/>
</dbReference>
<dbReference type="InterPro" id="IPR035965">
    <property type="entry name" value="PAS-like_dom_sf"/>
</dbReference>
<keyword evidence="1" id="KW-0812">Transmembrane</keyword>
<keyword evidence="1" id="KW-1133">Transmembrane helix</keyword>
<gene>
    <name evidence="3" type="ORF">HYN43_002495</name>
</gene>
<proteinExistence type="predicted"/>
<dbReference type="OrthoDB" id="798157at2"/>
<evidence type="ECO:0000256" key="1">
    <source>
        <dbReference type="SAM" id="Phobius"/>
    </source>
</evidence>
<feature type="transmembrane region" description="Helical" evidence="1">
    <location>
        <begin position="12"/>
        <end position="35"/>
    </location>
</feature>
<keyword evidence="4" id="KW-1185">Reference proteome</keyword>
<reference evidence="3 4" key="1">
    <citation type="submission" date="2018-10" db="EMBL/GenBank/DDBJ databases">
        <title>Genome sequencing of Mucilaginibacter sp. HYN0043.</title>
        <authorList>
            <person name="Kim M."/>
            <person name="Yi H."/>
        </authorList>
    </citation>
    <scope>NUCLEOTIDE SEQUENCE [LARGE SCALE GENOMIC DNA]</scope>
    <source>
        <strain evidence="3 4">HYN0043</strain>
    </source>
</reference>
<dbReference type="Pfam" id="PF08447">
    <property type="entry name" value="PAS_3"/>
    <property type="match status" value="1"/>
</dbReference>
<dbReference type="EMBL" id="CP032869">
    <property type="protein sequence ID" value="AYL94231.1"/>
    <property type="molecule type" value="Genomic_DNA"/>
</dbReference>
<dbReference type="Gene3D" id="3.30.450.20">
    <property type="entry name" value="PAS domain"/>
    <property type="match status" value="1"/>
</dbReference>
<evidence type="ECO:0000259" key="2">
    <source>
        <dbReference type="Pfam" id="PF08447"/>
    </source>
</evidence>
<keyword evidence="1" id="KW-0472">Membrane</keyword>
<name>A0A494VL42_9SPHI</name>
<evidence type="ECO:0000313" key="4">
    <source>
        <dbReference type="Proteomes" id="UP000270046"/>
    </source>
</evidence>
<feature type="domain" description="PAS fold-3" evidence="2">
    <location>
        <begin position="173"/>
        <end position="251"/>
    </location>
</feature>
<dbReference type="AlphaFoldDB" id="A0A494VL42"/>
<evidence type="ECO:0000313" key="3">
    <source>
        <dbReference type="EMBL" id="AYL94231.1"/>
    </source>
</evidence>
<dbReference type="Proteomes" id="UP000270046">
    <property type="component" value="Chromosome"/>
</dbReference>
<accession>A0A494VL42</accession>
<feature type="transmembrane region" description="Helical" evidence="1">
    <location>
        <begin position="47"/>
        <end position="64"/>
    </location>
</feature>
<dbReference type="KEGG" id="muh:HYN43_002495"/>